<sequence length="125" mass="13424">MTCDQTEENQVRVTCIVLDAMSDQIQINCDRSRAATLPRNASASPDLFATAEGVGAVPDQVSALALCRGDANASTCLAFLTQAFRHLCRGWPRSVSRCRAAGGHMLLAAVVLCWLNLLGLQAQNY</sequence>
<keyword evidence="2" id="KW-0677">Repeat</keyword>
<protein>
    <recommendedName>
        <fullName evidence="4">Gnk2-homologous domain-containing protein</fullName>
    </recommendedName>
</protein>
<evidence type="ECO:0000256" key="1">
    <source>
        <dbReference type="ARBA" id="ARBA00022729"/>
    </source>
</evidence>
<name>A0A6G1CYM4_9ORYZ</name>
<dbReference type="EMBL" id="SPHZ02000007">
    <property type="protein sequence ID" value="KAF0905230.1"/>
    <property type="molecule type" value="Genomic_DNA"/>
</dbReference>
<evidence type="ECO:0000259" key="4">
    <source>
        <dbReference type="Pfam" id="PF01657"/>
    </source>
</evidence>
<proteinExistence type="predicted"/>
<keyword evidence="6" id="KW-1185">Reference proteome</keyword>
<dbReference type="InterPro" id="IPR002902">
    <property type="entry name" value="GNK2"/>
</dbReference>
<dbReference type="Gene3D" id="3.30.430.20">
    <property type="entry name" value="Gnk2 domain, C-X8-C-X2-C motif"/>
    <property type="match status" value="1"/>
</dbReference>
<dbReference type="Proteomes" id="UP000479710">
    <property type="component" value="Unassembled WGS sequence"/>
</dbReference>
<keyword evidence="3" id="KW-0812">Transmembrane</keyword>
<dbReference type="AlphaFoldDB" id="A0A6G1CYM4"/>
<keyword evidence="1" id="KW-0732">Signal</keyword>
<reference evidence="5 6" key="1">
    <citation type="submission" date="2019-11" db="EMBL/GenBank/DDBJ databases">
        <title>Whole genome sequence of Oryza granulata.</title>
        <authorList>
            <person name="Li W."/>
        </authorList>
    </citation>
    <scope>NUCLEOTIDE SEQUENCE [LARGE SCALE GENOMIC DNA]</scope>
    <source>
        <strain evidence="6">cv. Menghai</strain>
        <tissue evidence="5">Leaf</tissue>
    </source>
</reference>
<feature type="transmembrane region" description="Helical" evidence="3">
    <location>
        <begin position="103"/>
        <end position="122"/>
    </location>
</feature>
<feature type="domain" description="Gnk2-homologous" evidence="4">
    <location>
        <begin position="37"/>
        <end position="89"/>
    </location>
</feature>
<evidence type="ECO:0000313" key="6">
    <source>
        <dbReference type="Proteomes" id="UP000479710"/>
    </source>
</evidence>
<evidence type="ECO:0000256" key="2">
    <source>
        <dbReference type="ARBA" id="ARBA00022737"/>
    </source>
</evidence>
<gene>
    <name evidence="5" type="ORF">E2562_003836</name>
</gene>
<keyword evidence="3" id="KW-1133">Transmembrane helix</keyword>
<dbReference type="Pfam" id="PF01657">
    <property type="entry name" value="Stress-antifung"/>
    <property type="match status" value="1"/>
</dbReference>
<evidence type="ECO:0000313" key="5">
    <source>
        <dbReference type="EMBL" id="KAF0905230.1"/>
    </source>
</evidence>
<comment type="caution">
    <text evidence="5">The sequence shown here is derived from an EMBL/GenBank/DDBJ whole genome shotgun (WGS) entry which is preliminary data.</text>
</comment>
<dbReference type="OrthoDB" id="634067at2759"/>
<organism evidence="5 6">
    <name type="scientific">Oryza meyeriana var. granulata</name>
    <dbReference type="NCBI Taxonomy" id="110450"/>
    <lineage>
        <taxon>Eukaryota</taxon>
        <taxon>Viridiplantae</taxon>
        <taxon>Streptophyta</taxon>
        <taxon>Embryophyta</taxon>
        <taxon>Tracheophyta</taxon>
        <taxon>Spermatophyta</taxon>
        <taxon>Magnoliopsida</taxon>
        <taxon>Liliopsida</taxon>
        <taxon>Poales</taxon>
        <taxon>Poaceae</taxon>
        <taxon>BOP clade</taxon>
        <taxon>Oryzoideae</taxon>
        <taxon>Oryzeae</taxon>
        <taxon>Oryzinae</taxon>
        <taxon>Oryza</taxon>
        <taxon>Oryza meyeriana</taxon>
    </lineage>
</organism>
<dbReference type="InterPro" id="IPR038408">
    <property type="entry name" value="GNK2_sf"/>
</dbReference>
<keyword evidence="3" id="KW-0472">Membrane</keyword>
<accession>A0A6G1CYM4</accession>
<evidence type="ECO:0000256" key="3">
    <source>
        <dbReference type="SAM" id="Phobius"/>
    </source>
</evidence>